<name>A0A2N7VDZ2_9BURK</name>
<reference evidence="2 3" key="1">
    <citation type="submission" date="2018-01" db="EMBL/GenBank/DDBJ databases">
        <title>Whole genome analyses suggest that Burkholderia sensu lato contains two further novel genera in the rhizoxinica-symbiotica group Mycetohabitans gen. nov., and Trinickia gen. nov.: implications for the evolution of diazotrophy and nodulation in the Burkholderiaceae.</title>
        <authorList>
            <person name="Estrada-de los Santos P."/>
            <person name="Palmer M."/>
            <person name="Chavez-Ramirez B."/>
            <person name="Beukes C."/>
            <person name="Steenkamp E.T."/>
            <person name="Hirsch A.M."/>
            <person name="Manyaka P."/>
            <person name="Maluk M."/>
            <person name="Lafos M."/>
            <person name="Crook M."/>
            <person name="Gross E."/>
            <person name="Simon M.F."/>
            <person name="Bueno dos Reis Junior F."/>
            <person name="Poole P.S."/>
            <person name="Venter S.N."/>
            <person name="James E.K."/>
        </authorList>
    </citation>
    <scope>NUCLEOTIDE SEQUENCE [LARGE SCALE GENOMIC DNA]</scope>
    <source>
        <strain evidence="2 3">GIMN1.004</strain>
    </source>
</reference>
<evidence type="ECO:0000313" key="3">
    <source>
        <dbReference type="Proteomes" id="UP000235616"/>
    </source>
</evidence>
<comment type="caution">
    <text evidence="2">The sequence shown here is derived from an EMBL/GenBank/DDBJ whole genome shotgun (WGS) entry which is preliminary data.</text>
</comment>
<keyword evidence="3" id="KW-1185">Reference proteome</keyword>
<dbReference type="AlphaFoldDB" id="A0A2N7VDZ2"/>
<evidence type="ECO:0000313" key="2">
    <source>
        <dbReference type="EMBL" id="PMS15372.1"/>
    </source>
</evidence>
<dbReference type="Proteomes" id="UP000235616">
    <property type="component" value="Unassembled WGS sequence"/>
</dbReference>
<feature type="region of interest" description="Disordered" evidence="1">
    <location>
        <begin position="416"/>
        <end position="455"/>
    </location>
</feature>
<sequence length="664" mass="72409">MAESGHYRAREELLSTGVRIAQRVDAVAFAGFQGAPTNSPDTDVPAVGGDHMRSIRALVPNERNSTFAIALPNGSAYLTLDLFNHALLIGYGGPSVTQSATPFWGTDKKSIRLPSDDPRWSQVVNTGDRISSKATHVLVTLYVVPRLDDRAKTGSTANLTLTVSEATVQGMHVVSGRSLADSVMLSVSDADWAGWREQPLRAGTIAATDAAFALPAAFPHRLPFLEQRTVDLSGDSGGRRRDKRCMMNVAYEMSNLLFPALLEVYFGRSDLCTLDPHPNQDIAAPLPLVEVANREDVPRLPDSAVFEATAQEPDELGAVEAFDAAMNIEFCNSNHPQAAGEDACTDADRRAAAALGDLTPTQIDEFLAQIERMYDADRAGPATLRTGNDELDRWLNADLVRAENALNAAQAVVHVSDAREEPEEPVKKKKKKNNKKQKLVKASCTENDKAHDAPGDRARKCVKAAKALLRERSDTVAITPQVASRDSYSLRGTDQFNRFVREFRNSGRGMPRGISEDQFATFTAAIGRDTASTGDNLGFVFINDPVLRGGASRFPYGVEHIWSPGGGGNENAGHRQDWEKLKGLPVENRELLIQVIMAALTDRNARFTQTRSHNGNVVRTFQYFVFMRGNVPYAVRNVRIVLAQNGMVVTAFPLRGASAEPLAM</sequence>
<evidence type="ECO:0000256" key="1">
    <source>
        <dbReference type="SAM" id="MobiDB-lite"/>
    </source>
</evidence>
<accession>A0A2N7VDZ2</accession>
<feature type="compositionally biased region" description="Basic and acidic residues" evidence="1">
    <location>
        <begin position="446"/>
        <end position="455"/>
    </location>
</feature>
<proteinExistence type="predicted"/>
<gene>
    <name evidence="2" type="ORF">C0Z18_27305</name>
</gene>
<dbReference type="EMBL" id="PNYA01000032">
    <property type="protein sequence ID" value="PMS15372.1"/>
    <property type="molecule type" value="Genomic_DNA"/>
</dbReference>
<organism evidence="2 3">
    <name type="scientific">Trinickia dabaoshanensis</name>
    <dbReference type="NCBI Taxonomy" id="564714"/>
    <lineage>
        <taxon>Bacteria</taxon>
        <taxon>Pseudomonadati</taxon>
        <taxon>Pseudomonadota</taxon>
        <taxon>Betaproteobacteria</taxon>
        <taxon>Burkholderiales</taxon>
        <taxon>Burkholderiaceae</taxon>
        <taxon>Trinickia</taxon>
    </lineage>
</organism>
<feature type="compositionally biased region" description="Basic residues" evidence="1">
    <location>
        <begin position="427"/>
        <end position="439"/>
    </location>
</feature>
<protein>
    <submittedName>
        <fullName evidence="2">Uncharacterized protein</fullName>
    </submittedName>
</protein>